<dbReference type="SUPFAM" id="SSF53850">
    <property type="entry name" value="Periplasmic binding protein-like II"/>
    <property type="match status" value="1"/>
</dbReference>
<evidence type="ECO:0000313" key="2">
    <source>
        <dbReference type="EMBL" id="BBX34801.1"/>
    </source>
</evidence>
<accession>A0ABN5YBR9</accession>
<reference evidence="2 3" key="1">
    <citation type="journal article" date="2019" name="Emerg. Microbes Infect.">
        <title>Comprehensive subspecies identification of 175 nontuberculous mycobacteria species based on 7547 genomic profiles.</title>
        <authorList>
            <person name="Matsumoto Y."/>
            <person name="Kinjo T."/>
            <person name="Motooka D."/>
            <person name="Nabeya D."/>
            <person name="Jung N."/>
            <person name="Uechi K."/>
            <person name="Horii T."/>
            <person name="Iida T."/>
            <person name="Fujita J."/>
            <person name="Nakamura S."/>
        </authorList>
    </citation>
    <scope>NUCLEOTIDE SEQUENCE [LARGE SCALE GENOMIC DNA]</scope>
    <source>
        <strain evidence="2 3">JCM 12375</strain>
    </source>
</reference>
<sequence length="352" mass="36834">MFRVTLAFSNGGAATASAPTREVAMRKFRPLVVAAALSCVAVMSAACGATGHTGSAQAGVDNLEIVVGNSPGGGYDTMARQIAAVLQTDKIAPGVRVMNKPGAGGTVALQDLVNRAGDGETVMTTGLAVLGAVITNESPVTLDQVTPIARVLEEPMIIAVDAASPYRTLDDLIRAWKADPAKVTAGGGAIGGPDYQQVMLLAKAVGINPRTVNFVTYDGGGELLPAILGGRVQFTASGYAEWAEQVDSGQIRILAVSGEKRLEKVDAPTIKEQGVDLVFTNWRGFVAPPDISDEQRTAIVAAFEKLHSSPAWRERLQLNGQLDAYLAGDEFATFIDQQQTTVETVLAEAGLR</sequence>
<protein>
    <submittedName>
        <fullName evidence="2">C4-dicarboxylate ABC transporter substrate-binding protein</fullName>
    </submittedName>
</protein>
<dbReference type="EMBL" id="AP022567">
    <property type="protein sequence ID" value="BBX34801.1"/>
    <property type="molecule type" value="Genomic_DNA"/>
</dbReference>
<dbReference type="Gene3D" id="3.40.190.150">
    <property type="entry name" value="Bordetella uptake gene, domain 1"/>
    <property type="match status" value="1"/>
</dbReference>
<keyword evidence="3" id="KW-1185">Reference proteome</keyword>
<dbReference type="Gene3D" id="3.40.190.10">
    <property type="entry name" value="Periplasmic binding protein-like II"/>
    <property type="match status" value="1"/>
</dbReference>
<dbReference type="InterPro" id="IPR005064">
    <property type="entry name" value="BUG"/>
</dbReference>
<gene>
    <name evidence="2" type="ORF">MMAGJ_40830</name>
</gene>
<dbReference type="PIRSF" id="PIRSF017082">
    <property type="entry name" value="YflP"/>
    <property type="match status" value="1"/>
</dbReference>
<name>A0ABN5YBR9_MYCME</name>
<evidence type="ECO:0000256" key="1">
    <source>
        <dbReference type="ARBA" id="ARBA00006987"/>
    </source>
</evidence>
<dbReference type="PANTHER" id="PTHR42928:SF3">
    <property type="entry name" value="UPF0065 PROTEIN YFLP"/>
    <property type="match status" value="1"/>
</dbReference>
<proteinExistence type="inferred from homology"/>
<organism evidence="2 3">
    <name type="scientific">Mycolicibacterium mageritense</name>
    <name type="common">Mycobacterium mageritense</name>
    <dbReference type="NCBI Taxonomy" id="53462"/>
    <lineage>
        <taxon>Bacteria</taxon>
        <taxon>Bacillati</taxon>
        <taxon>Actinomycetota</taxon>
        <taxon>Actinomycetes</taxon>
        <taxon>Mycobacteriales</taxon>
        <taxon>Mycobacteriaceae</taxon>
        <taxon>Mycolicibacterium</taxon>
    </lineage>
</organism>
<dbReference type="Pfam" id="PF03401">
    <property type="entry name" value="TctC"/>
    <property type="match status" value="1"/>
</dbReference>
<dbReference type="Proteomes" id="UP000465622">
    <property type="component" value="Chromosome"/>
</dbReference>
<dbReference type="PANTHER" id="PTHR42928">
    <property type="entry name" value="TRICARBOXYLATE-BINDING PROTEIN"/>
    <property type="match status" value="1"/>
</dbReference>
<dbReference type="CDD" id="cd07012">
    <property type="entry name" value="PBP2_Bug_TTT"/>
    <property type="match status" value="1"/>
</dbReference>
<dbReference type="InterPro" id="IPR042100">
    <property type="entry name" value="Bug_dom1"/>
</dbReference>
<comment type="similarity">
    <text evidence="1">Belongs to the UPF0065 (bug) family.</text>
</comment>
<evidence type="ECO:0000313" key="3">
    <source>
        <dbReference type="Proteomes" id="UP000465622"/>
    </source>
</evidence>